<protein>
    <submittedName>
        <fullName evidence="5">LCP family protein required for cell wall assembly</fullName>
    </submittedName>
</protein>
<feature type="domain" description="Cell envelope-related transcriptional attenuator" evidence="4">
    <location>
        <begin position="253"/>
        <end position="361"/>
    </location>
</feature>
<gene>
    <name evidence="5" type="ORF">BJ988_003895</name>
</gene>
<dbReference type="PANTHER" id="PTHR33392:SF6">
    <property type="entry name" value="POLYISOPRENYL-TEICHOIC ACID--PEPTIDOGLYCAN TEICHOIC ACID TRANSFERASE TAGU"/>
    <property type="match status" value="1"/>
</dbReference>
<feature type="transmembrane region" description="Helical" evidence="3">
    <location>
        <begin position="84"/>
        <end position="103"/>
    </location>
</feature>
<dbReference type="InterPro" id="IPR050922">
    <property type="entry name" value="LytR/CpsA/Psr_CW_biosynth"/>
</dbReference>
<evidence type="ECO:0000256" key="2">
    <source>
        <dbReference type="SAM" id="MobiDB-lite"/>
    </source>
</evidence>
<dbReference type="Gene3D" id="3.40.630.190">
    <property type="entry name" value="LCP protein"/>
    <property type="match status" value="1"/>
</dbReference>
<dbReference type="RefSeq" id="WP_179659580.1">
    <property type="nucleotide sequence ID" value="NZ_JACBZR010000001.1"/>
</dbReference>
<dbReference type="PANTHER" id="PTHR33392">
    <property type="entry name" value="POLYISOPRENYL-TEICHOIC ACID--PEPTIDOGLYCAN TEICHOIC ACID TRANSFERASE TAGU"/>
    <property type="match status" value="1"/>
</dbReference>
<sequence length="508" mass="54432">MADQNYRPQRTAAERASRVRFRRAMALLLITLLLPGSAQLVAGNRRVGRIAIWTVLGLAVTAGLVFGISLLWHGLVFRLGTTPWLLGIFRFALIAGAIAWAALFVDAWRLGRPLELDLKQRRIVVAINGALAFSVAATMIFGAHLVGVHKGMVEAIFAGAEAAEAHNGRFNVLLAGADSDGGKTRWGLRPDSLTVASIDAVTGRTVLIGLPRNMQNFTFDDGSPMDKEFPRGFDCDGCYLNGVSTWAGEHKELYKGEKDPGMAATVDAVEGITDLQMSYYAIVDLNGFEEIVDAIGGVTLKVRQPIPVGIPTDSFYTHIEPGTKKLDGFETLWYARARHDSDDYSRMARQKCVLNAILQQTSPADVVRHYQDVAKATGSTITTSVPPSEIERFSALALKAKSQKISTLSLVPPLVNTSDPDMSDIHAEVRKAVKKATPKKEEVFEGPGTDGESKAPTQKADGTTGGKTKSAGDSEAGSDKGGPVTGGSLGSRNKGYQANETDDLASAC</sequence>
<dbReference type="AlphaFoldDB" id="A0A7Z0DPH3"/>
<feature type="region of interest" description="Disordered" evidence="2">
    <location>
        <begin position="434"/>
        <end position="508"/>
    </location>
</feature>
<dbReference type="InterPro" id="IPR004474">
    <property type="entry name" value="LytR_CpsA_psr"/>
</dbReference>
<feature type="compositionally biased region" description="Gly residues" evidence="2">
    <location>
        <begin position="479"/>
        <end position="489"/>
    </location>
</feature>
<feature type="transmembrane region" description="Helical" evidence="3">
    <location>
        <begin position="50"/>
        <end position="72"/>
    </location>
</feature>
<name>A0A7Z0DPH3_9ACTN</name>
<dbReference type="Pfam" id="PF03816">
    <property type="entry name" value="LytR_cpsA_psr"/>
    <property type="match status" value="1"/>
</dbReference>
<comment type="similarity">
    <text evidence="1">Belongs to the LytR/CpsA/Psr (LCP) family.</text>
</comment>
<evidence type="ECO:0000313" key="5">
    <source>
        <dbReference type="EMBL" id="NYI79247.1"/>
    </source>
</evidence>
<dbReference type="Proteomes" id="UP000564496">
    <property type="component" value="Unassembled WGS sequence"/>
</dbReference>
<comment type="caution">
    <text evidence="5">The sequence shown here is derived from an EMBL/GenBank/DDBJ whole genome shotgun (WGS) entry which is preliminary data.</text>
</comment>
<accession>A0A7Z0DPH3</accession>
<evidence type="ECO:0000259" key="4">
    <source>
        <dbReference type="Pfam" id="PF03816"/>
    </source>
</evidence>
<dbReference type="EMBL" id="JACBZR010000001">
    <property type="protein sequence ID" value="NYI79247.1"/>
    <property type="molecule type" value="Genomic_DNA"/>
</dbReference>
<keyword evidence="6" id="KW-1185">Reference proteome</keyword>
<reference evidence="5 6" key="1">
    <citation type="submission" date="2020-07" db="EMBL/GenBank/DDBJ databases">
        <title>Sequencing the genomes of 1000 actinobacteria strains.</title>
        <authorList>
            <person name="Klenk H.-P."/>
        </authorList>
    </citation>
    <scope>NUCLEOTIDE SEQUENCE [LARGE SCALE GENOMIC DNA]</scope>
    <source>
        <strain evidence="5 6">DSM 26487</strain>
    </source>
</reference>
<feature type="transmembrane region" description="Helical" evidence="3">
    <location>
        <begin position="123"/>
        <end position="146"/>
    </location>
</feature>
<organism evidence="5 6">
    <name type="scientific">Nocardioides panzhihuensis</name>
    <dbReference type="NCBI Taxonomy" id="860243"/>
    <lineage>
        <taxon>Bacteria</taxon>
        <taxon>Bacillati</taxon>
        <taxon>Actinomycetota</taxon>
        <taxon>Actinomycetes</taxon>
        <taxon>Propionibacteriales</taxon>
        <taxon>Nocardioidaceae</taxon>
        <taxon>Nocardioides</taxon>
    </lineage>
</organism>
<proteinExistence type="inferred from homology"/>
<keyword evidence="3" id="KW-0812">Transmembrane</keyword>
<evidence type="ECO:0000313" key="6">
    <source>
        <dbReference type="Proteomes" id="UP000564496"/>
    </source>
</evidence>
<keyword evidence="3" id="KW-1133">Transmembrane helix</keyword>
<feature type="compositionally biased region" description="Polar residues" evidence="2">
    <location>
        <begin position="490"/>
        <end position="499"/>
    </location>
</feature>
<dbReference type="NCBIfam" id="TIGR00350">
    <property type="entry name" value="lytR_cpsA_psr"/>
    <property type="match status" value="1"/>
</dbReference>
<evidence type="ECO:0000256" key="3">
    <source>
        <dbReference type="SAM" id="Phobius"/>
    </source>
</evidence>
<evidence type="ECO:0000256" key="1">
    <source>
        <dbReference type="ARBA" id="ARBA00006068"/>
    </source>
</evidence>
<keyword evidence="3" id="KW-0472">Membrane</keyword>